<protein>
    <submittedName>
        <fullName evidence="1">Antirestriction protein</fullName>
    </submittedName>
</protein>
<dbReference type="AlphaFoldDB" id="A0A5Y6C680"/>
<sequence>MIMNWLSWQVADMGPEYAIVCKHLVARQDALKDYVSLIQHPERGLIWRAID</sequence>
<gene>
    <name evidence="1" type="ORF">FR097_23115</name>
</gene>
<dbReference type="EMBL" id="AAJCOB010000021">
    <property type="protein sequence ID" value="ECK6421022.1"/>
    <property type="molecule type" value="Genomic_DNA"/>
</dbReference>
<reference evidence="1" key="1">
    <citation type="submission" date="2019-08" db="EMBL/GenBank/DDBJ databases">
        <authorList>
            <consortium name="PulseNet: The National Subtyping Network for Foodborne Disease Surveillance"/>
            <person name="Tarr C.L."/>
            <person name="Trees E."/>
            <person name="Katz L.S."/>
            <person name="Carleton-Romer H.A."/>
            <person name="Stroika S."/>
            <person name="Kucerova Z."/>
            <person name="Roache K.F."/>
            <person name="Sabol A.L."/>
            <person name="Besser J."/>
            <person name="Gerner-Smidt P."/>
        </authorList>
    </citation>
    <scope>NUCLEOTIDE SEQUENCE</scope>
    <source>
        <strain evidence="1">PNUSAS086471</strain>
    </source>
</reference>
<dbReference type="InterPro" id="IPR042297">
    <property type="entry name" value="Antirestriction_sf"/>
</dbReference>
<dbReference type="Gene3D" id="3.30.70.3580">
    <property type="entry name" value="Antirestriction protein"/>
    <property type="match status" value="1"/>
</dbReference>
<feature type="non-terminal residue" evidence="1">
    <location>
        <position position="1"/>
    </location>
</feature>
<evidence type="ECO:0000313" key="1">
    <source>
        <dbReference type="EMBL" id="ECK6421022.1"/>
    </source>
</evidence>
<comment type="caution">
    <text evidence="1">The sequence shown here is derived from an EMBL/GenBank/DDBJ whole genome shotgun (WGS) entry which is preliminary data.</text>
</comment>
<organism evidence="1">
    <name type="scientific">Salmonella enterica</name>
    <name type="common">Salmonella choleraesuis</name>
    <dbReference type="NCBI Taxonomy" id="28901"/>
    <lineage>
        <taxon>Bacteria</taxon>
        <taxon>Pseudomonadati</taxon>
        <taxon>Pseudomonadota</taxon>
        <taxon>Gammaproteobacteria</taxon>
        <taxon>Enterobacterales</taxon>
        <taxon>Enterobacteriaceae</taxon>
        <taxon>Salmonella</taxon>
    </lineage>
</organism>
<name>A0A5Y6C680_SALER</name>
<accession>A0A5Y6C680</accession>
<proteinExistence type="predicted"/>